<dbReference type="Gene3D" id="3.40.50.1980">
    <property type="entry name" value="Nitrogenase molybdenum iron protein domain"/>
    <property type="match status" value="2"/>
</dbReference>
<feature type="domain" description="HTH araC/xylS-type" evidence="4">
    <location>
        <begin position="179"/>
        <end position="276"/>
    </location>
</feature>
<dbReference type="PROSITE" id="PS01124">
    <property type="entry name" value="HTH_ARAC_FAMILY_2"/>
    <property type="match status" value="1"/>
</dbReference>
<keyword evidence="1" id="KW-0805">Transcription regulation</keyword>
<comment type="caution">
    <text evidence="6">The sequence shown here is derived from an EMBL/GenBank/DDBJ whole genome shotgun (WGS) entry which is preliminary data.</text>
</comment>
<dbReference type="GO" id="GO:0003700">
    <property type="term" value="F:DNA-binding transcription factor activity"/>
    <property type="evidence" value="ECO:0007669"/>
    <property type="project" value="InterPro"/>
</dbReference>
<evidence type="ECO:0000256" key="1">
    <source>
        <dbReference type="ARBA" id="ARBA00023015"/>
    </source>
</evidence>
<dbReference type="InterPro" id="IPR002491">
    <property type="entry name" value="ABC_transptr_periplasmic_BD"/>
</dbReference>
<keyword evidence="2" id="KW-0238">DNA-binding</keyword>
<dbReference type="SUPFAM" id="SSF46689">
    <property type="entry name" value="Homeodomain-like"/>
    <property type="match status" value="2"/>
</dbReference>
<reference evidence="6 7" key="1">
    <citation type="submission" date="2019-04" db="EMBL/GenBank/DDBJ databases">
        <title>Cohnella sp. nov. isolated from preserved vegetables.</title>
        <authorList>
            <person name="Lin S.-Y."/>
            <person name="Hung M.-H."/>
            <person name="Young C.-C."/>
        </authorList>
    </citation>
    <scope>NUCLEOTIDE SEQUENCE [LARGE SCALE GENOMIC DNA]</scope>
    <source>
        <strain evidence="6 7">CC-MHH1044</strain>
    </source>
</reference>
<dbReference type="InterPro" id="IPR018060">
    <property type="entry name" value="HTH_AraC"/>
</dbReference>
<organism evidence="6 7">
    <name type="scientific">Cohnella fermenti</name>
    <dbReference type="NCBI Taxonomy" id="2565925"/>
    <lineage>
        <taxon>Bacteria</taxon>
        <taxon>Bacillati</taxon>
        <taxon>Bacillota</taxon>
        <taxon>Bacilli</taxon>
        <taxon>Bacillales</taxon>
        <taxon>Paenibacillaceae</taxon>
        <taxon>Cohnella</taxon>
    </lineage>
</organism>
<dbReference type="SUPFAM" id="SSF53807">
    <property type="entry name" value="Helical backbone' metal receptor"/>
    <property type="match status" value="1"/>
</dbReference>
<keyword evidence="3" id="KW-0804">Transcription</keyword>
<dbReference type="OrthoDB" id="2461801at2"/>
<evidence type="ECO:0000256" key="2">
    <source>
        <dbReference type="ARBA" id="ARBA00023125"/>
    </source>
</evidence>
<dbReference type="Gene3D" id="1.10.10.60">
    <property type="entry name" value="Homeodomain-like"/>
    <property type="match status" value="2"/>
</dbReference>
<gene>
    <name evidence="6" type="ORF">E6C55_30010</name>
</gene>
<evidence type="ECO:0000256" key="3">
    <source>
        <dbReference type="ARBA" id="ARBA00023163"/>
    </source>
</evidence>
<evidence type="ECO:0000259" key="5">
    <source>
        <dbReference type="PROSITE" id="PS50983"/>
    </source>
</evidence>
<proteinExistence type="predicted"/>
<dbReference type="PANTHER" id="PTHR46796">
    <property type="entry name" value="HTH-TYPE TRANSCRIPTIONAL ACTIVATOR RHAS-RELATED"/>
    <property type="match status" value="1"/>
</dbReference>
<evidence type="ECO:0000313" key="6">
    <source>
        <dbReference type="EMBL" id="THF73262.1"/>
    </source>
</evidence>
<name>A0A4V3WDR3_9BACL</name>
<feature type="domain" description="Fe/B12 periplasmic-binding" evidence="5">
    <location>
        <begin position="280"/>
        <end position="546"/>
    </location>
</feature>
<sequence>MELGFKNGNRQEAEADEAADQSLERVWFRLLDSRREPVARVYRLLYDIAPALALVAVDGGSGHCIIDGLPQLLEDGAAYLVMPGQRVELHFDTEGNRQLYELRFDLIGPEADCERSLEALRERGRLISSGDGIALSFCERIERHWHTGRTADRFVSHAAFQELLHSFFRQHDRNEDALEKVRACMLTRYREDVTIESLAELAGMSRYHFMRLFKMRFGQSAMDFLTELRTNEAKRLLEEGLAPGDVAEAVGYKDPLYFSSQFKKQVGIPPRTYYLNRQCKAAAYSWPNIGHLLTLRMIPFAAPIDQNWTDDYRRKYRFDVKVPLSHDYDFNRLALERARPDRIVALDELIPEQEKEKLRAIAPALFLRWHADDWRTHLRSTAAFLDREQEGERWLARYEEQAEAVRRRVPDAFRQGKLLLLTISPAGVRVWGRRAGTVLYDDLGLECAPGVESIEFMRELAAGDHLAMLKSFRADTILISVAKDRQSQQEWERLQRTSAWAGLNAVRNRNVHLASSQTWLREPYLEYTANRHEQLLQELDRLFCAL</sequence>
<evidence type="ECO:0000313" key="7">
    <source>
        <dbReference type="Proteomes" id="UP000310636"/>
    </source>
</evidence>
<dbReference type="RefSeq" id="WP_136373526.1">
    <property type="nucleotide sequence ID" value="NZ_SSOB01000059.1"/>
</dbReference>
<evidence type="ECO:0000259" key="4">
    <source>
        <dbReference type="PROSITE" id="PS01124"/>
    </source>
</evidence>
<dbReference type="Pfam" id="PF12833">
    <property type="entry name" value="HTH_18"/>
    <property type="match status" value="1"/>
</dbReference>
<dbReference type="Proteomes" id="UP000310636">
    <property type="component" value="Unassembled WGS sequence"/>
</dbReference>
<dbReference type="EMBL" id="SSOB01000059">
    <property type="protein sequence ID" value="THF73262.1"/>
    <property type="molecule type" value="Genomic_DNA"/>
</dbReference>
<dbReference type="InterPro" id="IPR009057">
    <property type="entry name" value="Homeodomain-like_sf"/>
</dbReference>
<accession>A0A4V3WDR3</accession>
<dbReference type="AlphaFoldDB" id="A0A4V3WDR3"/>
<dbReference type="GO" id="GO:0043565">
    <property type="term" value="F:sequence-specific DNA binding"/>
    <property type="evidence" value="ECO:0007669"/>
    <property type="project" value="InterPro"/>
</dbReference>
<dbReference type="InterPro" id="IPR050204">
    <property type="entry name" value="AraC_XylS_family_regulators"/>
</dbReference>
<dbReference type="PROSITE" id="PS50983">
    <property type="entry name" value="FE_B12_PBP"/>
    <property type="match status" value="1"/>
</dbReference>
<dbReference type="SMART" id="SM00342">
    <property type="entry name" value="HTH_ARAC"/>
    <property type="match status" value="1"/>
</dbReference>
<dbReference type="Pfam" id="PF01497">
    <property type="entry name" value="Peripla_BP_2"/>
    <property type="match status" value="1"/>
</dbReference>
<keyword evidence="7" id="KW-1185">Reference proteome</keyword>
<protein>
    <submittedName>
        <fullName evidence="6">Helix-turn-helix domain-containing protein</fullName>
    </submittedName>
</protein>